<protein>
    <submittedName>
        <fullName evidence="2">Uncharacterized protein</fullName>
    </submittedName>
</protein>
<dbReference type="EMBL" id="PYSW02000018">
    <property type="protein sequence ID" value="KAG2385571.1"/>
    <property type="molecule type" value="Genomic_DNA"/>
</dbReference>
<proteinExistence type="predicted"/>
<evidence type="ECO:0000313" key="2">
    <source>
        <dbReference type="EMBL" id="KAG2385571.1"/>
    </source>
</evidence>
<sequence>MQKPADPNEPNEPNERTCSPKSSSPILKSNPINYNKTATTTNHRTTSSWFSPLFKLSSFKSYYSFLSSLTPSTFSNSISKEALLSFTSTCSSRVSIITRFLYKIPEPFRSVASAGILSVVVFAYFDLKESSADETISYWTGIPAIDLTNVFRSRLYHKKETAFLVKFDTPYPFESEFDLLNENAFNFSKEWHDYWREMKLDSNPPNTPEEDLIHPLDSHIFTLRNGKQIDMEHLWFLYLQLHSIKYDTISELIRNNKVSNDLMYDLKIASTRDEEFRHLTQNYIVNKDLDHSNHTSKSLDELIQQNISHQNSYSILQKRKLNEEYQNRLITKKDLLTPQDYLRLFYTENRAYRFSALYDRNFIK</sequence>
<dbReference type="GeneID" id="68095841"/>
<feature type="compositionally biased region" description="Polar residues" evidence="1">
    <location>
        <begin position="16"/>
        <end position="36"/>
    </location>
</feature>
<accession>A0AA88KLP1</accession>
<dbReference type="RefSeq" id="XP_044549564.1">
    <property type="nucleotide sequence ID" value="XM_044692908.1"/>
</dbReference>
<dbReference type="AlphaFoldDB" id="A0AA88KLP1"/>
<gene>
    <name evidence="2" type="ORF">C9374_003386</name>
</gene>
<reference evidence="2 3" key="1">
    <citation type="journal article" date="2018" name="BMC Genomics">
        <title>The genome of Naegleria lovaniensis, the basis for a comparative approach to unravel pathogenicity factors of the human pathogenic amoeba N. fowleri.</title>
        <authorList>
            <person name="Liechti N."/>
            <person name="Schurch N."/>
            <person name="Bruggmann R."/>
            <person name="Wittwer M."/>
        </authorList>
    </citation>
    <scope>NUCLEOTIDE SEQUENCE [LARGE SCALE GENOMIC DNA]</scope>
    <source>
        <strain evidence="2 3">ATCC 30569</strain>
    </source>
</reference>
<dbReference type="Proteomes" id="UP000816034">
    <property type="component" value="Unassembled WGS sequence"/>
</dbReference>
<name>A0AA88KLP1_NAELO</name>
<organism evidence="2 3">
    <name type="scientific">Naegleria lovaniensis</name>
    <name type="common">Amoeba</name>
    <dbReference type="NCBI Taxonomy" id="51637"/>
    <lineage>
        <taxon>Eukaryota</taxon>
        <taxon>Discoba</taxon>
        <taxon>Heterolobosea</taxon>
        <taxon>Tetramitia</taxon>
        <taxon>Eutetramitia</taxon>
        <taxon>Vahlkampfiidae</taxon>
        <taxon>Naegleria</taxon>
    </lineage>
</organism>
<evidence type="ECO:0000313" key="3">
    <source>
        <dbReference type="Proteomes" id="UP000816034"/>
    </source>
</evidence>
<keyword evidence="3" id="KW-1185">Reference proteome</keyword>
<comment type="caution">
    <text evidence="2">The sequence shown here is derived from an EMBL/GenBank/DDBJ whole genome shotgun (WGS) entry which is preliminary data.</text>
</comment>
<feature type="region of interest" description="Disordered" evidence="1">
    <location>
        <begin position="1"/>
        <end position="39"/>
    </location>
</feature>
<evidence type="ECO:0000256" key="1">
    <source>
        <dbReference type="SAM" id="MobiDB-lite"/>
    </source>
</evidence>